<dbReference type="RefSeq" id="WP_015470261.1">
    <property type="nucleotide sequence ID" value="NC_020813.1"/>
</dbReference>
<feature type="domain" description="N-acetyltransferase" evidence="3">
    <location>
        <begin position="2"/>
        <end position="149"/>
    </location>
</feature>
<keyword evidence="1 4" id="KW-0808">Transferase</keyword>
<evidence type="ECO:0000259" key="3">
    <source>
        <dbReference type="PROSITE" id="PS51186"/>
    </source>
</evidence>
<sequence>MIHIKPAIQTDWPQIISIAEAAKTTLEYPAAFNWSAETLAEELNHVFTILAEQSEEVRGFVCYRELSEAFEISVLATHPSFQRTGIQTELVLYLQKLAATHNKNVWLEVHQKNTAALGFYQKLGFQTLRIRSHYYSDGGGAVVMGWKASENR</sequence>
<name>M4VCK8_9BACT</name>
<dbReference type="STRING" id="1184267.A11Q_1555"/>
<evidence type="ECO:0000256" key="1">
    <source>
        <dbReference type="ARBA" id="ARBA00022679"/>
    </source>
</evidence>
<evidence type="ECO:0000313" key="5">
    <source>
        <dbReference type="Proteomes" id="UP000012040"/>
    </source>
</evidence>
<keyword evidence="5" id="KW-1185">Reference proteome</keyword>
<dbReference type="PATRIC" id="fig|1184267.3.peg.1572"/>
<reference evidence="4 5" key="1">
    <citation type="journal article" date="2013" name="ISME J.">
        <title>By their genes ye shall know them: genomic signatures of predatory bacteria.</title>
        <authorList>
            <person name="Pasternak Z."/>
            <person name="Pietrokovski S."/>
            <person name="Rotem O."/>
            <person name="Gophna U."/>
            <person name="Lurie-Weinberger M.N."/>
            <person name="Jurkevitch E."/>
        </authorList>
    </citation>
    <scope>NUCLEOTIDE SEQUENCE [LARGE SCALE GENOMIC DNA]</scope>
    <source>
        <strain evidence="4 5">JSS</strain>
    </source>
</reference>
<keyword evidence="2" id="KW-0012">Acyltransferase</keyword>
<evidence type="ECO:0000313" key="4">
    <source>
        <dbReference type="EMBL" id="AGH95771.1"/>
    </source>
</evidence>
<dbReference type="AlphaFoldDB" id="M4VCK8"/>
<accession>M4VCK8</accession>
<dbReference type="OrthoDB" id="5293656at2"/>
<organism evidence="4 5">
    <name type="scientific">Pseudobdellovibrio exovorus JSS</name>
    <dbReference type="NCBI Taxonomy" id="1184267"/>
    <lineage>
        <taxon>Bacteria</taxon>
        <taxon>Pseudomonadati</taxon>
        <taxon>Bdellovibrionota</taxon>
        <taxon>Bdellovibrionia</taxon>
        <taxon>Bdellovibrionales</taxon>
        <taxon>Pseudobdellovibrionaceae</taxon>
        <taxon>Pseudobdellovibrio</taxon>
    </lineage>
</organism>
<evidence type="ECO:0000256" key="2">
    <source>
        <dbReference type="ARBA" id="ARBA00023315"/>
    </source>
</evidence>
<dbReference type="Proteomes" id="UP000012040">
    <property type="component" value="Chromosome"/>
</dbReference>
<dbReference type="PROSITE" id="PS51186">
    <property type="entry name" value="GNAT"/>
    <property type="match status" value="1"/>
</dbReference>
<dbReference type="GO" id="GO:0016747">
    <property type="term" value="F:acyltransferase activity, transferring groups other than amino-acyl groups"/>
    <property type="evidence" value="ECO:0007669"/>
    <property type="project" value="InterPro"/>
</dbReference>
<dbReference type="InterPro" id="IPR000182">
    <property type="entry name" value="GNAT_dom"/>
</dbReference>
<proteinExistence type="predicted"/>
<dbReference type="eggNOG" id="COG0456">
    <property type="taxonomic scope" value="Bacteria"/>
</dbReference>
<dbReference type="PANTHER" id="PTHR43420">
    <property type="entry name" value="ACETYLTRANSFERASE"/>
    <property type="match status" value="1"/>
</dbReference>
<dbReference type="InterPro" id="IPR050680">
    <property type="entry name" value="YpeA/RimI_acetyltransf"/>
</dbReference>
<dbReference type="Pfam" id="PF00583">
    <property type="entry name" value="Acetyltransf_1"/>
    <property type="match status" value="1"/>
</dbReference>
<dbReference type="InterPro" id="IPR016181">
    <property type="entry name" value="Acyl_CoA_acyltransferase"/>
</dbReference>
<gene>
    <name evidence="4" type="ORF">A11Q_1555</name>
</gene>
<dbReference type="SUPFAM" id="SSF55729">
    <property type="entry name" value="Acyl-CoA N-acyltransferases (Nat)"/>
    <property type="match status" value="1"/>
</dbReference>
<dbReference type="KEGG" id="bex:A11Q_1555"/>
<dbReference type="HOGENOM" id="CLU_013985_23_2_7"/>
<dbReference type="PANTHER" id="PTHR43420:SF12">
    <property type="entry name" value="N-ACETYLTRANSFERASE DOMAIN-CONTAINING PROTEIN"/>
    <property type="match status" value="1"/>
</dbReference>
<dbReference type="Gene3D" id="3.40.630.30">
    <property type="match status" value="1"/>
</dbReference>
<dbReference type="EMBL" id="CP003537">
    <property type="protein sequence ID" value="AGH95771.1"/>
    <property type="molecule type" value="Genomic_DNA"/>
</dbReference>
<protein>
    <submittedName>
        <fullName evidence="4">Putative peptide N-acetyltransferase</fullName>
    </submittedName>
</protein>
<dbReference type="CDD" id="cd04301">
    <property type="entry name" value="NAT_SF"/>
    <property type="match status" value="1"/>
</dbReference>